<sequence length="346" mass="38235">MKRISALAAVVALCAGSSVQAQTRVWLSGYVDMNIKHLQSSGPGSTTRMSSGGLNNSRFNLSGVEELGDGNKAVFTIEPMFSANNGQQAAQFRQSFVGLKGDWGELTLGRQFTPSYWIAGYADPSWAAEFSMVNNMEFFYASYRVDGAVQYKTPAFHGLTGRLMMTNGEGGSSKAGRFISTALEYREGPLFLGVASEQQYTRDIFRSSEVHSSRDNYFSAVYRIGSVEPTFIFHTYNGYYAYPPYTAFNASGWDVQLGARWNIDGRNRLYASVVHRHDDDNKSLSSANGFVLGFIHGLSKRTDLYASVAHVQHRRAAPVPYPVTFQNYPNAGQNPTGYQVGIRHAF</sequence>
<keyword evidence="6 11" id="KW-0732">Signal</keyword>
<keyword evidence="10" id="KW-0998">Cell outer membrane</keyword>
<dbReference type="InterPro" id="IPR050298">
    <property type="entry name" value="Gram-neg_bact_OMP"/>
</dbReference>
<evidence type="ECO:0000256" key="4">
    <source>
        <dbReference type="ARBA" id="ARBA00022452"/>
    </source>
</evidence>
<evidence type="ECO:0000313" key="13">
    <source>
        <dbReference type="EMBL" id="CAB3703776.1"/>
    </source>
</evidence>
<dbReference type="PANTHER" id="PTHR34501">
    <property type="entry name" value="PROTEIN YDDL-RELATED"/>
    <property type="match status" value="1"/>
</dbReference>
<accession>A0A6S7A047</accession>
<dbReference type="Gene3D" id="2.40.160.10">
    <property type="entry name" value="Porin"/>
    <property type="match status" value="1"/>
</dbReference>
<dbReference type="GO" id="GO:0046930">
    <property type="term" value="C:pore complex"/>
    <property type="evidence" value="ECO:0007669"/>
    <property type="project" value="UniProtKB-KW"/>
</dbReference>
<dbReference type="PANTHER" id="PTHR34501:SF9">
    <property type="entry name" value="MAJOR OUTER MEMBRANE PROTEIN P.IA"/>
    <property type="match status" value="1"/>
</dbReference>
<dbReference type="SUPFAM" id="SSF56935">
    <property type="entry name" value="Porins"/>
    <property type="match status" value="1"/>
</dbReference>
<dbReference type="RefSeq" id="WP_025136085.1">
    <property type="nucleotide sequence ID" value="NZ_CADIJO010000008.1"/>
</dbReference>
<name>A0A6S7A047_9BURK</name>
<evidence type="ECO:0000256" key="3">
    <source>
        <dbReference type="ARBA" id="ARBA00022448"/>
    </source>
</evidence>
<dbReference type="InterPro" id="IPR002299">
    <property type="entry name" value="Porin_Neis"/>
</dbReference>
<dbReference type="PRINTS" id="PR00184">
    <property type="entry name" value="NEISSPPORIN"/>
</dbReference>
<evidence type="ECO:0000256" key="11">
    <source>
        <dbReference type="SAM" id="SignalP"/>
    </source>
</evidence>
<dbReference type="InterPro" id="IPR033900">
    <property type="entry name" value="Gram_neg_porin_domain"/>
</dbReference>
<dbReference type="PRINTS" id="PR00182">
    <property type="entry name" value="ECOLNEIPORIN"/>
</dbReference>
<dbReference type="Pfam" id="PF13609">
    <property type="entry name" value="Porin_4"/>
    <property type="match status" value="1"/>
</dbReference>
<evidence type="ECO:0000256" key="1">
    <source>
        <dbReference type="ARBA" id="ARBA00004571"/>
    </source>
</evidence>
<evidence type="ECO:0000256" key="9">
    <source>
        <dbReference type="ARBA" id="ARBA00023136"/>
    </source>
</evidence>
<comment type="subcellular location">
    <subcellularLocation>
        <location evidence="1">Cell outer membrane</location>
        <topology evidence="1">Multi-pass membrane protein</topology>
    </subcellularLocation>
</comment>
<feature type="chain" id="PRO_5028875955" evidence="11">
    <location>
        <begin position="22"/>
        <end position="346"/>
    </location>
</feature>
<keyword evidence="4" id="KW-1134">Transmembrane beta strand</keyword>
<dbReference type="AlphaFoldDB" id="A0A6S7A047"/>
<evidence type="ECO:0000256" key="6">
    <source>
        <dbReference type="ARBA" id="ARBA00022729"/>
    </source>
</evidence>
<dbReference type="EMBL" id="CADIJO010000008">
    <property type="protein sequence ID" value="CAB3703776.1"/>
    <property type="molecule type" value="Genomic_DNA"/>
</dbReference>
<dbReference type="GO" id="GO:0015288">
    <property type="term" value="F:porin activity"/>
    <property type="evidence" value="ECO:0007669"/>
    <property type="project" value="UniProtKB-KW"/>
</dbReference>
<gene>
    <name evidence="13" type="ORF">LMG3458_02806</name>
</gene>
<evidence type="ECO:0000256" key="8">
    <source>
        <dbReference type="ARBA" id="ARBA00023114"/>
    </source>
</evidence>
<dbReference type="GO" id="GO:0034220">
    <property type="term" value="P:monoatomic ion transmembrane transport"/>
    <property type="evidence" value="ECO:0007669"/>
    <property type="project" value="InterPro"/>
</dbReference>
<dbReference type="InterPro" id="IPR001702">
    <property type="entry name" value="Porin_Gram-ve"/>
</dbReference>
<feature type="domain" description="Porin" evidence="12">
    <location>
        <begin position="8"/>
        <end position="312"/>
    </location>
</feature>
<keyword evidence="3" id="KW-0813">Transport</keyword>
<keyword evidence="7" id="KW-0406">Ion transport</keyword>
<proteinExistence type="predicted"/>
<dbReference type="GO" id="GO:0009279">
    <property type="term" value="C:cell outer membrane"/>
    <property type="evidence" value="ECO:0007669"/>
    <property type="project" value="UniProtKB-SubCell"/>
</dbReference>
<evidence type="ECO:0000256" key="10">
    <source>
        <dbReference type="ARBA" id="ARBA00023237"/>
    </source>
</evidence>
<evidence type="ECO:0000259" key="12">
    <source>
        <dbReference type="Pfam" id="PF13609"/>
    </source>
</evidence>
<dbReference type="Proteomes" id="UP000494111">
    <property type="component" value="Unassembled WGS sequence"/>
</dbReference>
<keyword evidence="8" id="KW-0626">Porin</keyword>
<dbReference type="CDD" id="cd00342">
    <property type="entry name" value="gram_neg_porins"/>
    <property type="match status" value="1"/>
</dbReference>
<evidence type="ECO:0000256" key="2">
    <source>
        <dbReference type="ARBA" id="ARBA00011233"/>
    </source>
</evidence>
<feature type="signal peptide" evidence="11">
    <location>
        <begin position="1"/>
        <end position="21"/>
    </location>
</feature>
<dbReference type="InterPro" id="IPR023614">
    <property type="entry name" value="Porin_dom_sf"/>
</dbReference>
<keyword evidence="9" id="KW-0472">Membrane</keyword>
<evidence type="ECO:0000313" key="14">
    <source>
        <dbReference type="Proteomes" id="UP000494111"/>
    </source>
</evidence>
<protein>
    <submittedName>
        <fullName evidence="13">Outer membrane porin protein 32</fullName>
    </submittedName>
</protein>
<keyword evidence="5" id="KW-0812">Transmembrane</keyword>
<organism evidence="13 14">
    <name type="scientific">Achromobacter deleyi</name>
    <dbReference type="NCBI Taxonomy" id="1353891"/>
    <lineage>
        <taxon>Bacteria</taxon>
        <taxon>Pseudomonadati</taxon>
        <taxon>Pseudomonadota</taxon>
        <taxon>Betaproteobacteria</taxon>
        <taxon>Burkholderiales</taxon>
        <taxon>Alcaligenaceae</taxon>
        <taxon>Achromobacter</taxon>
    </lineage>
</organism>
<reference evidence="13 14" key="1">
    <citation type="submission" date="2020-04" db="EMBL/GenBank/DDBJ databases">
        <authorList>
            <person name="De Canck E."/>
        </authorList>
    </citation>
    <scope>NUCLEOTIDE SEQUENCE [LARGE SCALE GENOMIC DNA]</scope>
    <source>
        <strain evidence="13 14">LMG 3458</strain>
    </source>
</reference>
<comment type="subunit">
    <text evidence="2">Homotrimer.</text>
</comment>
<evidence type="ECO:0000256" key="5">
    <source>
        <dbReference type="ARBA" id="ARBA00022692"/>
    </source>
</evidence>
<evidence type="ECO:0000256" key="7">
    <source>
        <dbReference type="ARBA" id="ARBA00023065"/>
    </source>
</evidence>